<gene>
    <name evidence="2" type="ORF">K227x_56950</name>
</gene>
<dbReference type="InterPro" id="IPR002654">
    <property type="entry name" value="Glyco_trans_25"/>
</dbReference>
<name>A0A517NJF4_9BACT</name>
<evidence type="ECO:0000313" key="3">
    <source>
        <dbReference type="Proteomes" id="UP000318538"/>
    </source>
</evidence>
<dbReference type="Proteomes" id="UP000318538">
    <property type="component" value="Chromosome"/>
</dbReference>
<feature type="domain" description="Glycosyl transferase family 25" evidence="1">
    <location>
        <begin position="62"/>
        <end position="122"/>
    </location>
</feature>
<keyword evidence="2" id="KW-0808">Transferase</keyword>
<dbReference type="RefSeq" id="WP_145174990.1">
    <property type="nucleotide sequence ID" value="NZ_CP036525.1"/>
</dbReference>
<dbReference type="AlphaFoldDB" id="A0A517NJF4"/>
<keyword evidence="3" id="KW-1185">Reference proteome</keyword>
<dbReference type="KEGG" id="rlc:K227x_56950"/>
<organism evidence="2 3">
    <name type="scientific">Rubripirellula lacrimiformis</name>
    <dbReference type="NCBI Taxonomy" id="1930273"/>
    <lineage>
        <taxon>Bacteria</taxon>
        <taxon>Pseudomonadati</taxon>
        <taxon>Planctomycetota</taxon>
        <taxon>Planctomycetia</taxon>
        <taxon>Pirellulales</taxon>
        <taxon>Pirellulaceae</taxon>
        <taxon>Rubripirellula</taxon>
    </lineage>
</organism>
<evidence type="ECO:0000259" key="1">
    <source>
        <dbReference type="Pfam" id="PF01755"/>
    </source>
</evidence>
<reference evidence="2 3" key="1">
    <citation type="submission" date="2019-02" db="EMBL/GenBank/DDBJ databases">
        <title>Deep-cultivation of Planctomycetes and their phenomic and genomic characterization uncovers novel biology.</title>
        <authorList>
            <person name="Wiegand S."/>
            <person name="Jogler M."/>
            <person name="Boedeker C."/>
            <person name="Pinto D."/>
            <person name="Vollmers J."/>
            <person name="Rivas-Marin E."/>
            <person name="Kohn T."/>
            <person name="Peeters S.H."/>
            <person name="Heuer A."/>
            <person name="Rast P."/>
            <person name="Oberbeckmann S."/>
            <person name="Bunk B."/>
            <person name="Jeske O."/>
            <person name="Meyerdierks A."/>
            <person name="Storesund J.E."/>
            <person name="Kallscheuer N."/>
            <person name="Luecker S."/>
            <person name="Lage O.M."/>
            <person name="Pohl T."/>
            <person name="Merkel B.J."/>
            <person name="Hornburger P."/>
            <person name="Mueller R.-W."/>
            <person name="Bruemmer F."/>
            <person name="Labrenz M."/>
            <person name="Spormann A.M."/>
            <person name="Op den Camp H."/>
            <person name="Overmann J."/>
            <person name="Amann R."/>
            <person name="Jetten M.S.M."/>
            <person name="Mascher T."/>
            <person name="Medema M.H."/>
            <person name="Devos D.P."/>
            <person name="Kaster A.-K."/>
            <person name="Ovreas L."/>
            <person name="Rohde M."/>
            <person name="Galperin M.Y."/>
            <person name="Jogler C."/>
        </authorList>
    </citation>
    <scope>NUCLEOTIDE SEQUENCE [LARGE SCALE GENOMIC DNA]</scope>
    <source>
        <strain evidence="2 3">K22_7</strain>
    </source>
</reference>
<dbReference type="Pfam" id="PF01755">
    <property type="entry name" value="Glyco_transf_25"/>
    <property type="match status" value="1"/>
</dbReference>
<proteinExistence type="predicted"/>
<dbReference type="GO" id="GO:0016740">
    <property type="term" value="F:transferase activity"/>
    <property type="evidence" value="ECO:0007669"/>
    <property type="project" value="UniProtKB-KW"/>
</dbReference>
<dbReference type="OrthoDB" id="274625at2"/>
<evidence type="ECO:0000313" key="2">
    <source>
        <dbReference type="EMBL" id="QDT07268.1"/>
    </source>
</evidence>
<sequence>MNGLQLFDCFDHVVCINLARRSDRWGSFQNDLPVDWPFRKPERFEAIDGQSVQCPSDWNGGDGAWGCYRSHLAVLEKAINDGVRSLLVMEDDALCCSGFASAVERFFLHLPHDWSYIYLGGQHIETGSSLPVAVNRFVYRPFNVNRAHAYALRGINAIRGLYHHLLNFHLWDTKHHVDHRMGELHMSLPAGLYVPHQWLVMQKEGASDINGGQHHRTDFPGAEVLVRQQLSLPAVAVLGPSSLASERLVDLLQSLDVNMGAIGGSDDSGRRVVAPQLHRICREVFEGTEMVRKLSSGDSVRRLKVWAVERSYAARNTARMVGGFDPAFCLLGPELVEAWDQPRFVVLDSSGMDGRRDRAAQQSTESYSATRRLLGQREQFLRVRQPSCLRVSEQQVLNDPEGLQAALSRFLFSDP</sequence>
<accession>A0A517NJF4</accession>
<dbReference type="EMBL" id="CP036525">
    <property type="protein sequence ID" value="QDT07268.1"/>
    <property type="molecule type" value="Genomic_DNA"/>
</dbReference>
<protein>
    <submittedName>
        <fullName evidence="2">Glycosyltransferase family 25 (LPS biosynthesis protein)</fullName>
    </submittedName>
</protein>